<feature type="repeat" description="HEAT" evidence="4">
    <location>
        <begin position="1584"/>
        <end position="1622"/>
    </location>
</feature>
<dbReference type="SMART" id="SM01349">
    <property type="entry name" value="TOG"/>
    <property type="match status" value="1"/>
</dbReference>
<dbReference type="OrthoDB" id="5148094at2759"/>
<comment type="caution">
    <text evidence="6">The sequence shown here is derived from an EMBL/GenBank/DDBJ whole genome shotgun (WGS) entry which is preliminary data.</text>
</comment>
<dbReference type="Pfam" id="PF25801">
    <property type="entry name" value="HEAT_GCN1_C_2"/>
    <property type="match status" value="1"/>
</dbReference>
<dbReference type="GO" id="GO:0000226">
    <property type="term" value="P:microtubule cytoskeleton organization"/>
    <property type="evidence" value="ECO:0007669"/>
    <property type="project" value="UniProtKB-ARBA"/>
</dbReference>
<name>A0A1V9X9G5_9ACAR</name>
<dbReference type="InterPro" id="IPR016024">
    <property type="entry name" value="ARM-type_fold"/>
</dbReference>
<evidence type="ECO:0000259" key="5">
    <source>
        <dbReference type="SMART" id="SM01349"/>
    </source>
</evidence>
<dbReference type="FunFam" id="1.25.10.10:FF:000096">
    <property type="entry name" value="eIF-2-alpha kinase activator gcn1"/>
    <property type="match status" value="1"/>
</dbReference>
<dbReference type="Pfam" id="PF23271">
    <property type="entry name" value="HEAT_GCN1"/>
    <property type="match status" value="1"/>
</dbReference>
<proteinExistence type="inferred from homology"/>
<reference evidence="6 7" key="1">
    <citation type="journal article" date="2017" name="Gigascience">
        <title>Draft genome of the honey bee ectoparasitic mite, Tropilaelaps mercedesae, is shaped by the parasitic life history.</title>
        <authorList>
            <person name="Dong X."/>
            <person name="Armstrong S.D."/>
            <person name="Xia D."/>
            <person name="Makepeace B.L."/>
            <person name="Darby A.C."/>
            <person name="Kadowaki T."/>
        </authorList>
    </citation>
    <scope>NUCLEOTIDE SEQUENCE [LARGE SCALE GENOMIC DNA]</scope>
    <source>
        <strain evidence="6">Wuxi-XJTLU</strain>
    </source>
</reference>
<keyword evidence="2" id="KW-0597">Phosphoprotein</keyword>
<dbReference type="PANTHER" id="PTHR23346">
    <property type="entry name" value="TRANSLATIONAL ACTIVATOR GCN1-RELATED"/>
    <property type="match status" value="1"/>
</dbReference>
<dbReference type="InterPro" id="IPR034085">
    <property type="entry name" value="TOG"/>
</dbReference>
<evidence type="ECO:0000313" key="6">
    <source>
        <dbReference type="EMBL" id="OQR70197.1"/>
    </source>
</evidence>
<evidence type="ECO:0000256" key="3">
    <source>
        <dbReference type="ARBA" id="ARBA00022737"/>
    </source>
</evidence>
<evidence type="ECO:0000256" key="4">
    <source>
        <dbReference type="PROSITE-ProRule" id="PRU00103"/>
    </source>
</evidence>
<feature type="domain" description="TOG" evidence="5">
    <location>
        <begin position="1333"/>
        <end position="1566"/>
    </location>
</feature>
<protein>
    <submittedName>
        <fullName evidence="6">Translational activator GCN1-like</fullName>
    </submittedName>
</protein>
<dbReference type="EMBL" id="MNPL01018336">
    <property type="protein sequence ID" value="OQR70197.1"/>
    <property type="molecule type" value="Genomic_DNA"/>
</dbReference>
<dbReference type="STRING" id="418985.A0A1V9X9G5"/>
<dbReference type="FunFam" id="1.25.10.10:FF:000162">
    <property type="entry name" value="GCN1, eIF2 alpha kinase activator homolog"/>
    <property type="match status" value="1"/>
</dbReference>
<dbReference type="SUPFAM" id="SSF48371">
    <property type="entry name" value="ARM repeat"/>
    <property type="match status" value="3"/>
</dbReference>
<dbReference type="PANTHER" id="PTHR23346:SF7">
    <property type="entry name" value="STALLED RIBOSOME SENSOR GCN1"/>
    <property type="match status" value="1"/>
</dbReference>
<dbReference type="Gene3D" id="1.25.10.10">
    <property type="entry name" value="Leucine-rich Repeat Variant"/>
    <property type="match status" value="7"/>
</dbReference>
<evidence type="ECO:0000256" key="1">
    <source>
        <dbReference type="ARBA" id="ARBA00007366"/>
    </source>
</evidence>
<evidence type="ECO:0000256" key="2">
    <source>
        <dbReference type="ARBA" id="ARBA00022553"/>
    </source>
</evidence>
<dbReference type="PROSITE" id="PS50077">
    <property type="entry name" value="HEAT_REPEAT"/>
    <property type="match status" value="4"/>
</dbReference>
<dbReference type="Pfam" id="PF24993">
    <property type="entry name" value="GNC1_N"/>
    <property type="match status" value="1"/>
</dbReference>
<feature type="repeat" description="HEAT" evidence="4">
    <location>
        <begin position="1626"/>
        <end position="1664"/>
    </location>
</feature>
<dbReference type="GO" id="GO:0005829">
    <property type="term" value="C:cytosol"/>
    <property type="evidence" value="ECO:0007669"/>
    <property type="project" value="TreeGrafter"/>
</dbReference>
<dbReference type="Proteomes" id="UP000192247">
    <property type="component" value="Unassembled WGS sequence"/>
</dbReference>
<sequence>MLIEDNVDPVSSEAQTVFSEWVRLAGSSSERQRQEALVLLRDFFAQHAEQIDEEELVLFGLFVKCALFTYFDGGSRGHLTKTVGVCALKTKNGATVLGRVLAEVAARRTQGHIAPKAAKIGVLAVRLAIVMLEAINEKHEAAELLNTCLVLLLVWVCKAGNTKLTTVAFRAFSRYVSNISIEKYMVDLSACDSALSSEEKMIIWEFIFRFVETQGTDKTNLALALKPQTLKTLTSLLSAKIGVPIWVSSNWSHVLKTYSAKDVDEVVMPPLQRQMLRSPEVIIVTLADIFSGLAIDLSASIEKLAKMCGPSVVVNDEGVQKAGRAAILALARRCAQPQAASALLSYQLGVLAGTEGKLATVTQKLSITTVIREMKAVLPEDISQSSELLSCLLSGMEPLLKSEVSEPVILEVLQTIAVWCSHITYIPRELISIIETGLRLKTSSIAVQVAYLNCYLSALNDAKSSSIQLPSFTKVLKDAVRTSQGKSTIAANYPFYIAATCVLYKLASRTKPNDELAKLLSQTTAAAETLPFLADKFVSTVVSGNSLLQHVALELIEFLIREGCPFKVCSLIILRTLTSSYRDVRTNAIKLVRRICAQLDDNLFGGVELALHLLANIELISREPSAPQAVIAIAVNESFDALQSLRIVEESIIAAHAVQTPVWAKILERQKVPLEKIDVSKLLARLLKTNAVIDDCELKCIASLASFFPEIVFPSVVRYFDEQLQDPALLGVSELEVQVFLSPTGEVFDKTIIGQSREVPEKNIKRESKVYTYEEQLFEIELKRISEQKKGVQLTPKQKEALAQQLEKETAIRQRVRELHVKVSNAKQVILALLNRTDLPKQLIFMHLSSYMKNIVSRLLPLFESCLAADYVADLFYEMIGITAPQRRLGLTAFYALLRTRDKSKATIDEEWRQEPLALALCRTIRELHTFVVGGHDSQEYHELVASELVERRAKLNSLFFNLIFPLVATVLERGLENETSVQCIQLAQTYFVKDFVNGDESMELCNPGHLCSADVLYTLLVTAQNSALRLEVHIAVAEICRSLSTLPVDPNVVNGILELLYCPNDFVRSMCFQALQELFSGEQRPVGSSLVAITKSTWMFKCDPEESVRSAAEELWLQLSLQSNPELFGVLIEGVFKPQSHARQAAGQALVTLSAIYPQEIRNVVHTLTDRYSAFILDSEPQRDNFGRLADINWIDTWYSRWGVAHALRSMAGSMDQTAVLEVIGFLIPLGLSDPHSKVNAEMLDAGLAIVDAAGKDSVSPLLGLIDDYLKRAEQTPTGDRVRQSVVILMGALARHLDKTDNRVKPIVRRLLELLSVPSQSVQEAVSACLPPLAPAIKGEAPGIVNNLMAVLLNSENYGERRGAAYGLAGLVKGLGILSLKQMDIMPRLTDAIQDKKNVRKKEGALFAFEILCNVLGKLFEPYIVHILGHLLTCFGDSNQYVREATEATAKAMMRHLTGHGVKLTLPILLGALEDESWRTKCGAVELLGSMAYCAPKQLSTCLPTVVPKLIQVLGDSHVKVQLAGAQALSQVGQVIKNPEIQEIVGVLLEALQDPSNKTQSSLATLLETRFVHFIDAPSLALIMPVIQRALQDRSTETRKMAAQIIGNMYSLTDQKDLMPYYPSILPGLKTCLLDPVPEVRTVSARALGTIVKGTGEQCLDNLVPWLMETLTSEASPVDRSGAAQGLAEVMGGMGVHKLHVVMPELIESAERTELEPHIRDGYLMMFIYLPLVFHKEFTPYIAQIINPILQGLADETEFVRDTALLAGQRIVAMYAETAIQLLLPELEKGLFDDNWRIRFSSAQLIGDLLYKISGVSGKMTTETADEDDNFGTEQSHTAISGALGIERMNRLFSGLYMGRMDTSLMVRQASIHVWKVVISNTPRTLREILPTMFGLLLGFLASNSHDKQQIAAKTLGDLVRKLGERVLPEIMPILERGLDSRDADQRQGVCIGLSEIVACTPRQMVLHFLENLVPTVRKALCDPLKEVRCAAAKTFDSLHTAVGARALEEIITPLFDNLESEDRQLAEDTLDGLRQVMMLRSKFVLPHLVPQLTRPPVNTKALSYICSVAQGEALVQHFARILDALLVSFSQALDTPQEVDELGYCRAVVLAAQEPECIQVIVDTLLVASKTSDLRMKRACVAILCAFCTNTKSSLETHFAPLMRDLIRLYLETDPHILALSAEALVALAKQLRPGEDGDYRVMEIRGAVRSAAQTLKKDFSYGDQGDGPLLPGLCTLKGAEPLISIYKDVLLNCSPELKEVAAIGLGEMIALTDPPCLSHRFVSNFTGPLIRVLGDRYAPSLKTAVLHTLTLLLRRVSAQLKPFLPQLYSTFTRALADPHRGVRLHGAVVLGCLANIYPKPAAIVQELHNQVKIIDDPTVRETLLFALRCVLERLPPAATSTSQLTDVQRRSLVQSLATYGTSGEDSCRRQAAACLGALCKALPSEELTTILSQYVFESQPGSEWTVIHFRAVSLQVALRLAPESIVPNHLSDLETCLQALLASEKGLVAETALRATGFLLLYCAKENHEIPMVLLTTFAKTMNKPSTELKQLLGEVIHFVCIHCDIPVSYARVLTPHLVNGTKEKNTVVRANAEFALIAMLKMTGGSANDKSELMRSLEKALDGGAREALLDVYNKTLVRLAQRMQMQHGSVGAATKPNNIDDTILM</sequence>
<dbReference type="InterPro" id="IPR057546">
    <property type="entry name" value="HEAT_GCN1"/>
</dbReference>
<comment type="similarity">
    <text evidence="1">Belongs to the GCN1 family.</text>
</comment>
<dbReference type="InterPro" id="IPR056810">
    <property type="entry name" value="GNC1-like_N"/>
</dbReference>
<dbReference type="GO" id="GO:0034198">
    <property type="term" value="P:cellular response to amino acid starvation"/>
    <property type="evidence" value="ECO:0007669"/>
    <property type="project" value="TreeGrafter"/>
</dbReference>
<dbReference type="GO" id="GO:0006417">
    <property type="term" value="P:regulation of translation"/>
    <property type="evidence" value="ECO:0007669"/>
    <property type="project" value="TreeGrafter"/>
</dbReference>
<keyword evidence="3" id="KW-0677">Repeat</keyword>
<dbReference type="InterPro" id="IPR011989">
    <property type="entry name" value="ARM-like"/>
</dbReference>
<feature type="repeat" description="HEAT" evidence="4">
    <location>
        <begin position="1974"/>
        <end position="2011"/>
    </location>
</feature>
<dbReference type="InParanoid" id="A0A1V9X9G5"/>
<dbReference type="Pfam" id="PF24987">
    <property type="entry name" value="HEAT_EF3_N"/>
    <property type="match status" value="2"/>
</dbReference>
<dbReference type="FunCoup" id="A0A1V9X9G5">
    <property type="interactions" value="1752"/>
</dbReference>
<dbReference type="FunFam" id="1.25.10.10:FF:000090">
    <property type="entry name" value="eIF-2-alpha kinase activator GCN1"/>
    <property type="match status" value="1"/>
</dbReference>
<accession>A0A1V9X9G5</accession>
<gene>
    <name evidence="6" type="ORF">BIW11_11783</name>
</gene>
<keyword evidence="7" id="KW-1185">Reference proteome</keyword>
<feature type="repeat" description="HEAT" evidence="4">
    <location>
        <begin position="1507"/>
        <end position="1544"/>
    </location>
</feature>
<evidence type="ECO:0000313" key="7">
    <source>
        <dbReference type="Proteomes" id="UP000192247"/>
    </source>
</evidence>
<dbReference type="GO" id="GO:0019887">
    <property type="term" value="F:protein kinase regulator activity"/>
    <property type="evidence" value="ECO:0007669"/>
    <property type="project" value="TreeGrafter"/>
</dbReference>
<dbReference type="Pfam" id="PF24984">
    <property type="entry name" value="HEAT_EF3_GNC1"/>
    <property type="match status" value="1"/>
</dbReference>
<dbReference type="InterPro" id="IPR021133">
    <property type="entry name" value="HEAT_type_2"/>
</dbReference>
<organism evidence="6 7">
    <name type="scientific">Tropilaelaps mercedesae</name>
    <dbReference type="NCBI Taxonomy" id="418985"/>
    <lineage>
        <taxon>Eukaryota</taxon>
        <taxon>Metazoa</taxon>
        <taxon>Ecdysozoa</taxon>
        <taxon>Arthropoda</taxon>
        <taxon>Chelicerata</taxon>
        <taxon>Arachnida</taxon>
        <taxon>Acari</taxon>
        <taxon>Parasitiformes</taxon>
        <taxon>Mesostigmata</taxon>
        <taxon>Gamasina</taxon>
        <taxon>Dermanyssoidea</taxon>
        <taxon>Laelapidae</taxon>
        <taxon>Tropilaelaps</taxon>
    </lineage>
</organism>